<keyword evidence="2" id="KW-1185">Reference proteome</keyword>
<protein>
    <submittedName>
        <fullName evidence="1">Uncharacterized protein</fullName>
    </submittedName>
</protein>
<proteinExistence type="predicted"/>
<gene>
    <name evidence="1" type="ordered locus">Rleg2_4156</name>
</gene>
<dbReference type="EMBL" id="CP001191">
    <property type="protein sequence ID" value="ACI57418.1"/>
    <property type="molecule type" value="Genomic_DNA"/>
</dbReference>
<evidence type="ECO:0000313" key="2">
    <source>
        <dbReference type="Proteomes" id="UP000008330"/>
    </source>
</evidence>
<name>A0ABF7QST9_RHILW</name>
<evidence type="ECO:0000313" key="1">
    <source>
        <dbReference type="EMBL" id="ACI57418.1"/>
    </source>
</evidence>
<reference evidence="1 2" key="1">
    <citation type="journal article" date="2010" name="Stand. Genomic Sci.">
        <title>Complete genome sequence of Rhizobium leguminosarum bv trifolii strain WSM2304, an effective microsymbiont of the South American clover Trifolium polymorphum.</title>
        <authorList>
            <person name="Reeve W."/>
            <person name="O'Hara G."/>
            <person name="Chain P."/>
            <person name="Ardley J."/>
            <person name="Brau L."/>
            <person name="Nandesena K."/>
            <person name="Tiwari R."/>
            <person name="Malfatti S."/>
            <person name="Kiss H."/>
            <person name="Lapidus A."/>
            <person name="Copeland A."/>
            <person name="Nolan M."/>
            <person name="Land M."/>
            <person name="Ivanova N."/>
            <person name="Mavromatis K."/>
            <person name="Markowitz V."/>
            <person name="Kyrpides N."/>
            <person name="Melino V."/>
            <person name="Denton M."/>
            <person name="Yates R."/>
            <person name="Howieson J."/>
        </authorList>
    </citation>
    <scope>NUCLEOTIDE SEQUENCE [LARGE SCALE GENOMIC DNA]</scope>
    <source>
        <strain evidence="1 2">WSM2304</strain>
    </source>
</reference>
<sequence length="446" mass="46259">MANPNPYTPSYSFSGWQTSNPAKPLPAPQVDNELANISTSLNAAISGLLDIRRSDGKLKNGIVTFESLNNDLKAGYSGGAVSAWAPVVDYAAGIVATSIAPATVVVYQGESYVCTTDHVTTALFDVTKWHKIAARGANGTGSGDMLASLNLSDLTNKPQARINLGLGNVDNTNDAGKPISTATQAAFDTVNASLAALTAAQFDFFTDCVPSYVSVTSISFSSGVGLFGNKKHILPAYTKLMSATFAAGAGVGMLDTGTIGASKTYFLFAIRNTSTGDCDYLASLSLTPLVPAGWELNSGSRIGIILTNGSSQIRNFVQTGNQVTIIGTAQQVFTTSTSIAAALIALPNCPVGISVGAMLALDVSASTNGDVSAYLSDYSAPDAQRVRARTFCAAQPSATVAQANYAPVRTNTLAQVYRSVGVVTGPATATGYINGWVDHQCKRLFP</sequence>
<organism evidence="1 2">
    <name type="scientific">Rhizobium leguminosarum bv. trifolii (strain WSM2304)</name>
    <dbReference type="NCBI Taxonomy" id="395492"/>
    <lineage>
        <taxon>Bacteria</taxon>
        <taxon>Pseudomonadati</taxon>
        <taxon>Pseudomonadota</taxon>
        <taxon>Alphaproteobacteria</taxon>
        <taxon>Hyphomicrobiales</taxon>
        <taxon>Rhizobiaceae</taxon>
        <taxon>Rhizobium/Agrobacterium group</taxon>
        <taxon>Rhizobium</taxon>
    </lineage>
</organism>
<dbReference type="RefSeq" id="WP_012559551.1">
    <property type="nucleotide sequence ID" value="NC_011369.1"/>
</dbReference>
<dbReference type="AlphaFoldDB" id="A0ABF7QST9"/>
<accession>A0ABF7QST9</accession>
<dbReference type="Proteomes" id="UP000008330">
    <property type="component" value="Chromosome"/>
</dbReference>
<dbReference type="KEGG" id="rlt:Rleg2_4156"/>